<evidence type="ECO:0000313" key="2">
    <source>
        <dbReference type="EMBL" id="OOK81971.1"/>
    </source>
</evidence>
<evidence type="ECO:0000256" key="1">
    <source>
        <dbReference type="SAM" id="MobiDB-lite"/>
    </source>
</evidence>
<gene>
    <name evidence="2" type="ORF">BZL30_0432</name>
</gene>
<evidence type="ECO:0000313" key="3">
    <source>
        <dbReference type="Proteomes" id="UP000189229"/>
    </source>
</evidence>
<feature type="compositionally biased region" description="Polar residues" evidence="1">
    <location>
        <begin position="45"/>
        <end position="55"/>
    </location>
</feature>
<sequence>MKPQRPDHGGIGDSWRIVGSWFPVDRRRLGAGGPGKHPGGEIRQMTGQLKMRSSP</sequence>
<feature type="region of interest" description="Disordered" evidence="1">
    <location>
        <begin position="26"/>
        <end position="55"/>
    </location>
</feature>
<dbReference type="Proteomes" id="UP000189229">
    <property type="component" value="Unassembled WGS sequence"/>
</dbReference>
<organism evidence="2 3">
    <name type="scientific">Mycobacterium kansasii</name>
    <dbReference type="NCBI Taxonomy" id="1768"/>
    <lineage>
        <taxon>Bacteria</taxon>
        <taxon>Bacillati</taxon>
        <taxon>Actinomycetota</taxon>
        <taxon>Actinomycetes</taxon>
        <taxon>Mycobacteriales</taxon>
        <taxon>Mycobacteriaceae</taxon>
        <taxon>Mycobacterium</taxon>
    </lineage>
</organism>
<proteinExistence type="predicted"/>
<dbReference type="AlphaFoldDB" id="A0A1V3XTX6"/>
<name>A0A1V3XTX6_MYCKA</name>
<protein>
    <submittedName>
        <fullName evidence="2">Uncharacterized protein</fullName>
    </submittedName>
</protein>
<accession>A0A1V3XTX6</accession>
<comment type="caution">
    <text evidence="2">The sequence shown here is derived from an EMBL/GenBank/DDBJ whole genome shotgun (WGS) entry which is preliminary data.</text>
</comment>
<reference evidence="2 3" key="1">
    <citation type="submission" date="2017-02" db="EMBL/GenBank/DDBJ databases">
        <title>Complete genome sequences of Mycobacterium kansasii strains isolated from rhesus macaques.</title>
        <authorList>
            <person name="Panda A."/>
            <person name="Nagaraj S."/>
            <person name="Zhao X."/>
            <person name="Tettelin H."/>
            <person name="Detolla L.J."/>
        </authorList>
    </citation>
    <scope>NUCLEOTIDE SEQUENCE [LARGE SCALE GENOMIC DNA]</scope>
    <source>
        <strain evidence="2 3">11-3813</strain>
    </source>
</reference>
<dbReference type="EMBL" id="MVBM01000001">
    <property type="protein sequence ID" value="OOK81971.1"/>
    <property type="molecule type" value="Genomic_DNA"/>
</dbReference>